<dbReference type="GO" id="GO:0043024">
    <property type="term" value="F:ribosomal small subunit binding"/>
    <property type="evidence" value="ECO:0007669"/>
    <property type="project" value="TreeGrafter"/>
</dbReference>
<dbReference type="InterPro" id="IPR003489">
    <property type="entry name" value="RHF/RaiA"/>
</dbReference>
<dbReference type="GO" id="GO:0022627">
    <property type="term" value="C:cytosolic small ribosomal subunit"/>
    <property type="evidence" value="ECO:0007669"/>
    <property type="project" value="TreeGrafter"/>
</dbReference>
<dbReference type="PANTHER" id="PTHR33231:SF1">
    <property type="entry name" value="30S RIBOSOMAL PROTEIN"/>
    <property type="match status" value="1"/>
</dbReference>
<feature type="domain" description="Sigma 54 modulation/S30EA ribosomal protein C-terminal" evidence="3">
    <location>
        <begin position="82"/>
        <end position="137"/>
    </location>
</feature>
<dbReference type="InterPro" id="IPR032528">
    <property type="entry name" value="Ribosom_S30AE_C"/>
</dbReference>
<dbReference type="GO" id="GO:0045900">
    <property type="term" value="P:negative regulation of translational elongation"/>
    <property type="evidence" value="ECO:0007669"/>
    <property type="project" value="TreeGrafter"/>
</dbReference>
<dbReference type="Pfam" id="PF02482">
    <property type="entry name" value="Ribosomal_S30AE"/>
    <property type="match status" value="1"/>
</dbReference>
<dbReference type="CDD" id="cd00552">
    <property type="entry name" value="RaiA"/>
    <property type="match status" value="1"/>
</dbReference>
<protein>
    <submittedName>
        <fullName evidence="4">Ribosome hibernation promotion factor</fullName>
    </submittedName>
</protein>
<dbReference type="PANTHER" id="PTHR33231">
    <property type="entry name" value="30S RIBOSOMAL PROTEIN"/>
    <property type="match status" value="1"/>
</dbReference>
<evidence type="ECO:0000313" key="4">
    <source>
        <dbReference type="EMBL" id="MPN33318.1"/>
    </source>
</evidence>
<keyword evidence="2" id="KW-0810">Translation regulation</keyword>
<evidence type="ECO:0000256" key="2">
    <source>
        <dbReference type="ARBA" id="ARBA00022845"/>
    </source>
</evidence>
<proteinExistence type="predicted"/>
<organism evidence="4">
    <name type="scientific">bioreactor metagenome</name>
    <dbReference type="NCBI Taxonomy" id="1076179"/>
    <lineage>
        <taxon>unclassified sequences</taxon>
        <taxon>metagenomes</taxon>
        <taxon>ecological metagenomes</taxon>
    </lineage>
</organism>
<comment type="caution">
    <text evidence="4">The sequence shown here is derived from an EMBL/GenBank/DDBJ whole genome shotgun (WGS) entry which is preliminary data.</text>
</comment>
<dbReference type="InterPro" id="IPR050574">
    <property type="entry name" value="HPF/YfiA_ribosome-assoc"/>
</dbReference>
<dbReference type="NCBIfam" id="TIGR00741">
    <property type="entry name" value="yfiA"/>
    <property type="match status" value="1"/>
</dbReference>
<dbReference type="AlphaFoldDB" id="A0A645H2R3"/>
<gene>
    <name evidence="4" type="primary">hpf_22</name>
    <name evidence="4" type="ORF">SDC9_180803</name>
</gene>
<name>A0A645H2R3_9ZZZZ</name>
<reference evidence="4" key="1">
    <citation type="submission" date="2019-08" db="EMBL/GenBank/DDBJ databases">
        <authorList>
            <person name="Kucharzyk K."/>
            <person name="Murdoch R.W."/>
            <person name="Higgins S."/>
            <person name="Loffler F."/>
        </authorList>
    </citation>
    <scope>NUCLEOTIDE SEQUENCE</scope>
</reference>
<dbReference type="Gene3D" id="3.30.160.100">
    <property type="entry name" value="Ribosome hibernation promotion factor-like"/>
    <property type="match status" value="1"/>
</dbReference>
<dbReference type="EMBL" id="VSSQ01085758">
    <property type="protein sequence ID" value="MPN33318.1"/>
    <property type="molecule type" value="Genomic_DNA"/>
</dbReference>
<dbReference type="FunFam" id="3.30.505.50:FF:000001">
    <property type="entry name" value="Ribosome hibernation promoting factor"/>
    <property type="match status" value="1"/>
</dbReference>
<accession>A0A645H2R3</accession>
<dbReference type="SUPFAM" id="SSF69754">
    <property type="entry name" value="Ribosome binding protein Y (YfiA homologue)"/>
    <property type="match status" value="1"/>
</dbReference>
<dbReference type="InterPro" id="IPR038416">
    <property type="entry name" value="Ribosom_S30AE_C_sf"/>
</dbReference>
<evidence type="ECO:0000259" key="3">
    <source>
        <dbReference type="Pfam" id="PF16321"/>
    </source>
</evidence>
<evidence type="ECO:0000256" key="1">
    <source>
        <dbReference type="ARBA" id="ARBA00022490"/>
    </source>
</evidence>
<dbReference type="Gene3D" id="3.30.505.50">
    <property type="entry name" value="Sigma 54 modulation/S30EA ribosomal protein, C-terminal domain"/>
    <property type="match status" value="1"/>
</dbReference>
<dbReference type="InterPro" id="IPR036567">
    <property type="entry name" value="RHF-like"/>
</dbReference>
<sequence length="142" mass="16423">MFVTLSVERNRHIVEVTIPYEGGVIRGEEITGDMYASIDNVLDKLEKQIIRHRTRLEKCLRAGAVREIETRFGAELDEADEEGPKIVRVKRFAIKPMSEEEAMLQIEMVGHSFYVFLNSETNQMNVLYKRKDGDYGLIEPEM</sequence>
<dbReference type="Pfam" id="PF16321">
    <property type="entry name" value="Ribosom_S30AE_C"/>
    <property type="match status" value="1"/>
</dbReference>
<keyword evidence="1" id="KW-0963">Cytoplasm</keyword>